<accession>A0A1Q9AES1</accession>
<dbReference type="Proteomes" id="UP000186143">
    <property type="component" value="Unassembled WGS sequence"/>
</dbReference>
<name>A0A1Q9AES1_9HYPH</name>
<gene>
    <name evidence="3" type="ORF">BJF92_01560</name>
</gene>
<comment type="caution">
    <text evidence="1">Lacks conserved residue(s) required for the propagation of feature annotation.</text>
</comment>
<dbReference type="GO" id="GO:0016787">
    <property type="term" value="F:hydrolase activity"/>
    <property type="evidence" value="ECO:0007669"/>
    <property type="project" value="UniProtKB-KW"/>
</dbReference>
<evidence type="ECO:0000259" key="2">
    <source>
        <dbReference type="PROSITE" id="PS51084"/>
    </source>
</evidence>
<reference evidence="3 4" key="1">
    <citation type="submission" date="2016-09" db="EMBL/GenBank/DDBJ databases">
        <title>Rhizobium sp. nov., a novel species isolated from the rice rhizosphere.</title>
        <authorList>
            <person name="Zhao J."/>
            <person name="Zhang X."/>
        </authorList>
    </citation>
    <scope>NUCLEOTIDE SEQUENCE [LARGE SCALE GENOMIC DNA]</scope>
    <source>
        <strain evidence="3 4">MH17</strain>
    </source>
</reference>
<dbReference type="AlphaFoldDB" id="A0A1Q9AES1"/>
<proteinExistence type="predicted"/>
<dbReference type="SUPFAM" id="SSF54197">
    <property type="entry name" value="HIT-like"/>
    <property type="match status" value="1"/>
</dbReference>
<evidence type="ECO:0000313" key="3">
    <source>
        <dbReference type="EMBL" id="OLP53460.1"/>
    </source>
</evidence>
<dbReference type="InterPro" id="IPR026026">
    <property type="entry name" value="HIT_Hint"/>
</dbReference>
<dbReference type="PROSITE" id="PS51084">
    <property type="entry name" value="HIT_2"/>
    <property type="match status" value="1"/>
</dbReference>
<dbReference type="EMBL" id="MKIO01000040">
    <property type="protein sequence ID" value="OLP53460.1"/>
    <property type="molecule type" value="Genomic_DNA"/>
</dbReference>
<dbReference type="InterPro" id="IPR011146">
    <property type="entry name" value="HIT-like"/>
</dbReference>
<dbReference type="PIRSF" id="PIRSF000714">
    <property type="entry name" value="HIT"/>
    <property type="match status" value="1"/>
</dbReference>
<dbReference type="Pfam" id="PF01230">
    <property type="entry name" value="HIT"/>
    <property type="match status" value="1"/>
</dbReference>
<evidence type="ECO:0000313" key="4">
    <source>
        <dbReference type="Proteomes" id="UP000186143"/>
    </source>
</evidence>
<organism evidence="3 4">
    <name type="scientific">Xaviernesmea rhizosphaerae</name>
    <dbReference type="NCBI Taxonomy" id="1672749"/>
    <lineage>
        <taxon>Bacteria</taxon>
        <taxon>Pseudomonadati</taxon>
        <taxon>Pseudomonadota</taxon>
        <taxon>Alphaproteobacteria</taxon>
        <taxon>Hyphomicrobiales</taxon>
        <taxon>Rhizobiaceae</taxon>
        <taxon>Rhizobium/Agrobacterium group</taxon>
        <taxon>Xaviernesmea</taxon>
    </lineage>
</organism>
<dbReference type="Gene3D" id="3.30.428.10">
    <property type="entry name" value="HIT-like"/>
    <property type="match status" value="1"/>
</dbReference>
<protein>
    <submittedName>
        <fullName evidence="3">Diadenosine tetraphosphate hydrolase</fullName>
    </submittedName>
</protein>
<evidence type="ECO:0000256" key="1">
    <source>
        <dbReference type="PROSITE-ProRule" id="PRU00464"/>
    </source>
</evidence>
<dbReference type="STRING" id="1672749.BJF92_01560"/>
<sequence>MGLTQFEIDERLARDSRHLVDLDLCELRLMEDCRWPWLLLVPRRDGIEEVYELRPEDQALFFAETVRIAEVLNDVTGADKINIGALGNHVRQLHMHVIARLETDAAWPNPVWGVGAAEPWDDGERERFVFRLMERLS</sequence>
<comment type="caution">
    <text evidence="3">The sequence shown here is derived from an EMBL/GenBank/DDBJ whole genome shotgun (WGS) entry which is preliminary data.</text>
</comment>
<feature type="domain" description="HIT" evidence="2">
    <location>
        <begin position="38"/>
        <end position="107"/>
    </location>
</feature>
<keyword evidence="3" id="KW-0378">Hydrolase</keyword>
<dbReference type="InterPro" id="IPR036265">
    <property type="entry name" value="HIT-like_sf"/>
</dbReference>